<evidence type="ECO:0000256" key="1">
    <source>
        <dbReference type="ARBA" id="ARBA00004430"/>
    </source>
</evidence>
<dbReference type="Gene3D" id="3.80.10.10">
    <property type="entry name" value="Ribonuclease Inhibitor"/>
    <property type="match status" value="3"/>
</dbReference>
<dbReference type="Pfam" id="PF25372">
    <property type="entry name" value="DUF7885"/>
    <property type="match status" value="1"/>
</dbReference>
<protein>
    <submittedName>
        <fullName evidence="3">RNI-like protein</fullName>
    </submittedName>
</protein>
<dbReference type="InterPro" id="IPR057207">
    <property type="entry name" value="FBXL15_LRR"/>
</dbReference>
<dbReference type="OrthoDB" id="513212at2759"/>
<keyword evidence="4" id="KW-1185">Reference proteome</keyword>
<dbReference type="InterPro" id="IPR032675">
    <property type="entry name" value="LRR_dom_sf"/>
</dbReference>
<evidence type="ECO:0000313" key="3">
    <source>
        <dbReference type="EMBL" id="EIE24729.1"/>
    </source>
</evidence>
<dbReference type="GO" id="GO:0031146">
    <property type="term" value="P:SCF-dependent proteasomal ubiquitin-dependent protein catabolic process"/>
    <property type="evidence" value="ECO:0007669"/>
    <property type="project" value="TreeGrafter"/>
</dbReference>
<dbReference type="KEGG" id="csl:COCSUDRAFT_62146"/>
<comment type="subcellular location">
    <subcellularLocation>
        <location evidence="1">Cytoplasm</location>
        <location evidence="1">Cytoskeleton</location>
        <location evidence="1">Cilium axoneme</location>
    </subcellularLocation>
</comment>
<reference evidence="3 4" key="1">
    <citation type="journal article" date="2012" name="Genome Biol.">
        <title>The genome of the polar eukaryotic microalga coccomyxa subellipsoidea reveals traits of cold adaptation.</title>
        <authorList>
            <person name="Blanc G."/>
            <person name="Agarkova I."/>
            <person name="Grimwood J."/>
            <person name="Kuo A."/>
            <person name="Brueggeman A."/>
            <person name="Dunigan D."/>
            <person name="Gurnon J."/>
            <person name="Ladunga I."/>
            <person name="Lindquist E."/>
            <person name="Lucas S."/>
            <person name="Pangilinan J."/>
            <person name="Proschold T."/>
            <person name="Salamov A."/>
            <person name="Schmutz J."/>
            <person name="Weeks D."/>
            <person name="Yamada T."/>
            <person name="Claverie J.M."/>
            <person name="Grigoriev I."/>
            <person name="Van Etten J."/>
            <person name="Lomsadze A."/>
            <person name="Borodovsky M."/>
        </authorList>
    </citation>
    <scope>NUCLEOTIDE SEQUENCE [LARGE SCALE GENOMIC DNA]</scope>
    <source>
        <strain evidence="3 4">C-169</strain>
    </source>
</reference>
<dbReference type="SUPFAM" id="SSF52047">
    <property type="entry name" value="RNI-like"/>
    <property type="match status" value="1"/>
</dbReference>
<dbReference type="RefSeq" id="XP_005649273.1">
    <property type="nucleotide sequence ID" value="XM_005649216.1"/>
</dbReference>
<proteinExistence type="predicted"/>
<gene>
    <name evidence="3" type="ORF">COCSUDRAFT_62146</name>
</gene>
<evidence type="ECO:0000313" key="4">
    <source>
        <dbReference type="Proteomes" id="UP000007264"/>
    </source>
</evidence>
<dbReference type="Pfam" id="PF13516">
    <property type="entry name" value="LRR_6"/>
    <property type="match status" value="1"/>
</dbReference>
<dbReference type="InterPro" id="IPR006553">
    <property type="entry name" value="Leu-rich_rpt_Cys-con_subtyp"/>
</dbReference>
<accession>I0Z260</accession>
<evidence type="ECO:0000259" key="2">
    <source>
        <dbReference type="Pfam" id="PF25372"/>
    </source>
</evidence>
<sequence length="498" mass="53248">MAEWAMLLDDILGLVLEQVKPQDVASMRSGLTHLHLCFHAHHSITAHTLQPLQQLRRLQTLVLENKARAQPTLMGLGHLGSQQIALDQLHVKAFVVGLDSGIDSMSALRSLHLSNCILMMVRAKGQGFPVMLTGLRQLELLACKGCSGLSSRPFAGIESLVSLKTCLLNCSLRMSDDTCADIASLRQVQTLGLACSALEGCLTPACITHAGLRSLCGMTQLTALDLSGHAAISDASMAEIARHLTRLIDLDLRRPACDNPGAAVVTDAGIAALASLTLLESVRLSQAQVGQAGCAALASLPRLRCLELSYCDSLSDTPVCELTRLRHLSELSLAGCASVTDIAVTALVRGMPELMRLDLSACHMHVGDISLYAIATLPNLQVLRLHSCERVSDMGIGGLCSGAAAAALTHLDVRGCERISDAGATSIGRCLKQLQYLSLEHCHLIGDRGIRTLSGLPHLEILRVGGTGATTDSFAQDFTRRVRLESPSNTRIWWMLDS</sequence>
<name>I0Z260_COCSC</name>
<dbReference type="STRING" id="574566.I0Z260"/>
<dbReference type="SMART" id="SM00367">
    <property type="entry name" value="LRR_CC"/>
    <property type="match status" value="8"/>
</dbReference>
<dbReference type="GO" id="GO:0019005">
    <property type="term" value="C:SCF ubiquitin ligase complex"/>
    <property type="evidence" value="ECO:0007669"/>
    <property type="project" value="TreeGrafter"/>
</dbReference>
<dbReference type="Proteomes" id="UP000007264">
    <property type="component" value="Unassembled WGS sequence"/>
</dbReference>
<dbReference type="AlphaFoldDB" id="I0Z260"/>
<dbReference type="PANTHER" id="PTHR13318:SF95">
    <property type="entry name" value="F-BOX PROTEIN YLR352W"/>
    <property type="match status" value="1"/>
</dbReference>
<dbReference type="InterPro" id="IPR001611">
    <property type="entry name" value="Leu-rich_rpt"/>
</dbReference>
<dbReference type="EMBL" id="AGSI01000005">
    <property type="protein sequence ID" value="EIE24729.1"/>
    <property type="molecule type" value="Genomic_DNA"/>
</dbReference>
<feature type="domain" description="F-box/LRR-repeat protein 15-like leucin rich repeat" evidence="2">
    <location>
        <begin position="246"/>
        <end position="426"/>
    </location>
</feature>
<dbReference type="GO" id="GO:0005930">
    <property type="term" value="C:axoneme"/>
    <property type="evidence" value="ECO:0007669"/>
    <property type="project" value="UniProtKB-SubCell"/>
</dbReference>
<dbReference type="eggNOG" id="KOG1947">
    <property type="taxonomic scope" value="Eukaryota"/>
</dbReference>
<comment type="caution">
    <text evidence="3">The sequence shown here is derived from an EMBL/GenBank/DDBJ whole genome shotgun (WGS) entry which is preliminary data.</text>
</comment>
<organism evidence="3 4">
    <name type="scientific">Coccomyxa subellipsoidea (strain C-169)</name>
    <name type="common">Green microalga</name>
    <dbReference type="NCBI Taxonomy" id="574566"/>
    <lineage>
        <taxon>Eukaryota</taxon>
        <taxon>Viridiplantae</taxon>
        <taxon>Chlorophyta</taxon>
        <taxon>core chlorophytes</taxon>
        <taxon>Trebouxiophyceae</taxon>
        <taxon>Trebouxiophyceae incertae sedis</taxon>
        <taxon>Coccomyxaceae</taxon>
        <taxon>Coccomyxa</taxon>
        <taxon>Coccomyxa subellipsoidea</taxon>
    </lineage>
</organism>
<dbReference type="SUPFAM" id="SSF52058">
    <property type="entry name" value="L domain-like"/>
    <property type="match status" value="1"/>
</dbReference>
<dbReference type="PANTHER" id="PTHR13318">
    <property type="entry name" value="PARTNER OF PAIRED, ISOFORM B-RELATED"/>
    <property type="match status" value="1"/>
</dbReference>
<dbReference type="GeneID" id="17042730"/>